<comment type="caution">
    <text evidence="1">The sequence shown here is derived from an EMBL/GenBank/DDBJ whole genome shotgun (WGS) entry which is preliminary data.</text>
</comment>
<proteinExistence type="predicted"/>
<reference evidence="1 2" key="1">
    <citation type="submission" date="2013-09" db="EMBL/GenBank/DDBJ databases">
        <title>High correlation between genotypes and phenotypes of environmental bacteria Comamonas testosteroni strains.</title>
        <authorList>
            <person name="Liu L."/>
            <person name="Zhu W."/>
            <person name="Xia X."/>
            <person name="Xu B."/>
            <person name="Luo M."/>
            <person name="Wang G."/>
        </authorList>
    </citation>
    <scope>NUCLEOTIDE SEQUENCE [LARGE SCALE GENOMIC DNA]</scope>
    <source>
        <strain evidence="1 2">JL14</strain>
    </source>
</reference>
<protein>
    <submittedName>
        <fullName evidence="1">Uncharacterized protein</fullName>
    </submittedName>
</protein>
<name>A0A0E3BFL4_9BURK</name>
<evidence type="ECO:0000313" key="2">
    <source>
        <dbReference type="Proteomes" id="UP000029567"/>
    </source>
</evidence>
<dbReference type="Proteomes" id="UP000029567">
    <property type="component" value="Unassembled WGS sequence"/>
</dbReference>
<evidence type="ECO:0000313" key="1">
    <source>
        <dbReference type="EMBL" id="KGG90962.1"/>
    </source>
</evidence>
<dbReference type="AlphaFoldDB" id="A0A0E3BFL4"/>
<gene>
    <name evidence="1" type="ORF">P245_14435</name>
</gene>
<sequence>MSNTAYPKGAEKILSGTINFAAATIKVALVSDAYTYSAAHEFLSAVTRVGTDQTLTSKSVTGGVFDAAPAEFGILAPGSKIKAVVLYMDTGSPSTSPLLFYMDSVQGLPMDTNGGEVRVPWDTGPIKIAAAGLPFYPKAAQRLLSADLPLTGATLKAVMLPGSYVYDAAHEFLPDLGAVVGSAVTLTGVTVAGGVLDANDVDFGAVAAGSTASFIALYADTGTAATSPVVLYLPSVVGFPMTTNGSGVVVQWSNAAAKIVSLLGTA</sequence>
<organism evidence="1 2">
    <name type="scientific">Comamonas thiooxydans</name>
    <dbReference type="NCBI Taxonomy" id="363952"/>
    <lineage>
        <taxon>Bacteria</taxon>
        <taxon>Pseudomonadati</taxon>
        <taxon>Pseudomonadota</taxon>
        <taxon>Betaproteobacteria</taxon>
        <taxon>Burkholderiales</taxon>
        <taxon>Comamonadaceae</taxon>
        <taxon>Comamonas</taxon>
    </lineage>
</organism>
<accession>A0A0E3BFL4</accession>
<dbReference type="RefSeq" id="WP_034379944.1">
    <property type="nucleotide sequence ID" value="NZ_AWTN01000094.1"/>
</dbReference>
<dbReference type="EMBL" id="AWTN01000094">
    <property type="protein sequence ID" value="KGG90962.1"/>
    <property type="molecule type" value="Genomic_DNA"/>
</dbReference>